<evidence type="ECO:0000256" key="3">
    <source>
        <dbReference type="SAM" id="Phobius"/>
    </source>
</evidence>
<accession>A0ABS5MI67</accession>
<keyword evidence="3" id="KW-0472">Membrane</keyword>
<name>A0ABS5MI67_9BACI</name>
<feature type="compositionally biased region" description="Basic and acidic residues" evidence="2">
    <location>
        <begin position="401"/>
        <end position="416"/>
    </location>
</feature>
<reference evidence="5 6" key="1">
    <citation type="submission" date="2021-05" db="EMBL/GenBank/DDBJ databases">
        <title>Ornithinibacillus massiliensis sp. nov.</title>
        <authorList>
            <person name="Iwaza R."/>
            <person name="Lagier J.-C."/>
            <person name="Raoult D."/>
        </authorList>
    </citation>
    <scope>NUCLEOTIDE SEQUENCE [LARGE SCALE GENOMIC DNA]</scope>
    <source>
        <strain evidence="5 6">Marseille-P3601</strain>
    </source>
</reference>
<keyword evidence="6" id="KW-1185">Reference proteome</keyword>
<dbReference type="RefSeq" id="WP_211742603.1">
    <property type="nucleotide sequence ID" value="NZ_JAGXBY010000008.1"/>
</dbReference>
<feature type="region of interest" description="Disordered" evidence="2">
    <location>
        <begin position="393"/>
        <end position="416"/>
    </location>
</feature>
<comment type="caution">
    <text evidence="5">The sequence shown here is derived from an EMBL/GenBank/DDBJ whole genome shotgun (WGS) entry which is preliminary data.</text>
</comment>
<dbReference type="InterPro" id="IPR011098">
    <property type="entry name" value="G5_dom"/>
</dbReference>
<dbReference type="PANTHER" id="PTHR35788">
    <property type="entry name" value="EXPORTED PROTEIN-RELATED"/>
    <property type="match status" value="1"/>
</dbReference>
<sequence>MNIAKKAIIYFSILIVISILVIASFMFLGAFSFPKGSQVAGIDVEGLTVDEAKEVLQKEINDWQKQPSMVAVSEHEELEIPRAMFQFDIEKSLKNLKEKVQENWLPFIKRKNIHIPLELTLAPDDRFKDWPTYIDVPTTMKKATTLAENLQEAPIAIVYHDEREPYLHTVVDTSVELPNGLSSKKVEMIVESINGQTIKPKESFSILGTLPKLSSDSQQEVNFVASNLYALVLQTNLTVLERHSQEVIPAYLEPGMGVNINTRTGKDLVLYNPNDNTYTLTLSQNGDHLKLSINALTAESTLGYRVARIKQVEPRTIYRYSKDLGFGESTIIQEGEAGLEVAVYRNDAREEELISRDFYPPVPKIVVVPFEDEISEMNRAADEMLLNNTVREEDISSGDEQQDRNHNDGSVRERLTQWDNPKAMEGFIQFVILFCDLPITDIDLAEEYIEEAIIECIEKMDADELHLLSFLWNVWNLAGPFEFQLEQSEEMEADNQPNNVK</sequence>
<dbReference type="Pfam" id="PF07501">
    <property type="entry name" value="G5"/>
    <property type="match status" value="1"/>
</dbReference>
<evidence type="ECO:0000256" key="2">
    <source>
        <dbReference type="SAM" id="MobiDB-lite"/>
    </source>
</evidence>
<dbReference type="PANTHER" id="PTHR35788:SF1">
    <property type="entry name" value="EXPORTED PROTEIN"/>
    <property type="match status" value="1"/>
</dbReference>
<dbReference type="EMBL" id="JAGXBY010000008">
    <property type="protein sequence ID" value="MBS3682024.1"/>
    <property type="molecule type" value="Genomic_DNA"/>
</dbReference>
<proteinExistence type="predicted"/>
<dbReference type="InterPro" id="IPR052913">
    <property type="entry name" value="Glycopeptide_resist_protein"/>
</dbReference>
<gene>
    <name evidence="5" type="ORF">KGF86_17670</name>
</gene>
<dbReference type="SMART" id="SM01208">
    <property type="entry name" value="G5"/>
    <property type="match status" value="1"/>
</dbReference>
<evidence type="ECO:0000313" key="5">
    <source>
        <dbReference type="EMBL" id="MBS3682024.1"/>
    </source>
</evidence>
<dbReference type="Proteomes" id="UP000681870">
    <property type="component" value="Unassembled WGS sequence"/>
</dbReference>
<feature type="transmembrane region" description="Helical" evidence="3">
    <location>
        <begin position="7"/>
        <end position="31"/>
    </location>
</feature>
<evidence type="ECO:0000256" key="1">
    <source>
        <dbReference type="ARBA" id="ARBA00022729"/>
    </source>
</evidence>
<evidence type="ECO:0000259" key="4">
    <source>
        <dbReference type="SMART" id="SM01208"/>
    </source>
</evidence>
<keyword evidence="3" id="KW-1133">Transmembrane helix</keyword>
<evidence type="ECO:0000313" key="6">
    <source>
        <dbReference type="Proteomes" id="UP000681870"/>
    </source>
</evidence>
<organism evidence="5 6">
    <name type="scientific">Ornithinibacillus massiliensis</name>
    <dbReference type="NCBI Taxonomy" id="1944633"/>
    <lineage>
        <taxon>Bacteria</taxon>
        <taxon>Bacillati</taxon>
        <taxon>Bacillota</taxon>
        <taxon>Bacilli</taxon>
        <taxon>Bacillales</taxon>
        <taxon>Bacillaceae</taxon>
        <taxon>Ornithinibacillus</taxon>
    </lineage>
</organism>
<protein>
    <submittedName>
        <fullName evidence="5">VanW family protein</fullName>
    </submittedName>
</protein>
<feature type="domain" description="G5" evidence="4">
    <location>
        <begin position="303"/>
        <end position="369"/>
    </location>
</feature>
<keyword evidence="1" id="KW-0732">Signal</keyword>
<keyword evidence="3" id="KW-0812">Transmembrane</keyword>